<dbReference type="OrthoDB" id="6133115at2759"/>
<feature type="compositionally biased region" description="Basic and acidic residues" evidence="1">
    <location>
        <begin position="1"/>
        <end position="14"/>
    </location>
</feature>
<feature type="region of interest" description="Disordered" evidence="1">
    <location>
        <begin position="1"/>
        <end position="26"/>
    </location>
</feature>
<proteinExistence type="predicted"/>
<keyword evidence="3" id="KW-1185">Reference proteome</keyword>
<gene>
    <name evidence="2" type="ORF">BDZ94DRAFT_870777</name>
</gene>
<evidence type="ECO:0000313" key="3">
    <source>
        <dbReference type="Proteomes" id="UP000807353"/>
    </source>
</evidence>
<comment type="caution">
    <text evidence="2">The sequence shown here is derived from an EMBL/GenBank/DDBJ whole genome shotgun (WGS) entry which is preliminary data.</text>
</comment>
<dbReference type="EMBL" id="MU150877">
    <property type="protein sequence ID" value="KAF9455228.1"/>
    <property type="molecule type" value="Genomic_DNA"/>
</dbReference>
<protein>
    <submittedName>
        <fullName evidence="2">Uncharacterized protein</fullName>
    </submittedName>
</protein>
<name>A0A9P6CBN2_9AGAR</name>
<dbReference type="AlphaFoldDB" id="A0A9P6CBN2"/>
<evidence type="ECO:0000313" key="2">
    <source>
        <dbReference type="EMBL" id="KAF9455228.1"/>
    </source>
</evidence>
<reference evidence="2" key="1">
    <citation type="submission" date="2020-11" db="EMBL/GenBank/DDBJ databases">
        <authorList>
            <consortium name="DOE Joint Genome Institute"/>
            <person name="Ahrendt S."/>
            <person name="Riley R."/>
            <person name="Andreopoulos W."/>
            <person name="Labutti K."/>
            <person name="Pangilinan J."/>
            <person name="Ruiz-Duenas F.J."/>
            <person name="Barrasa J.M."/>
            <person name="Sanchez-Garcia M."/>
            <person name="Camarero S."/>
            <person name="Miyauchi S."/>
            <person name="Serrano A."/>
            <person name="Linde D."/>
            <person name="Babiker R."/>
            <person name="Drula E."/>
            <person name="Ayuso-Fernandez I."/>
            <person name="Pacheco R."/>
            <person name="Padilla G."/>
            <person name="Ferreira P."/>
            <person name="Barriuso J."/>
            <person name="Kellner H."/>
            <person name="Castanera R."/>
            <person name="Alfaro M."/>
            <person name="Ramirez L."/>
            <person name="Pisabarro A.G."/>
            <person name="Kuo A."/>
            <person name="Tritt A."/>
            <person name="Lipzen A."/>
            <person name="He G."/>
            <person name="Yan M."/>
            <person name="Ng V."/>
            <person name="Cullen D."/>
            <person name="Martin F."/>
            <person name="Rosso M.-N."/>
            <person name="Henrissat B."/>
            <person name="Hibbett D."/>
            <person name="Martinez A.T."/>
            <person name="Grigoriev I.V."/>
        </authorList>
    </citation>
    <scope>NUCLEOTIDE SEQUENCE</scope>
    <source>
        <strain evidence="2">CBS 247.69</strain>
    </source>
</reference>
<accession>A0A9P6CBN2</accession>
<organism evidence="2 3">
    <name type="scientific">Collybia nuda</name>
    <dbReference type="NCBI Taxonomy" id="64659"/>
    <lineage>
        <taxon>Eukaryota</taxon>
        <taxon>Fungi</taxon>
        <taxon>Dikarya</taxon>
        <taxon>Basidiomycota</taxon>
        <taxon>Agaricomycotina</taxon>
        <taxon>Agaricomycetes</taxon>
        <taxon>Agaricomycetidae</taxon>
        <taxon>Agaricales</taxon>
        <taxon>Tricholomatineae</taxon>
        <taxon>Clitocybaceae</taxon>
        <taxon>Collybia</taxon>
    </lineage>
</organism>
<dbReference type="Proteomes" id="UP000807353">
    <property type="component" value="Unassembled WGS sequence"/>
</dbReference>
<sequence length="107" mass="11461">MSTHKQSLDDDVKGRSSVSSPGLDSTGHAKIEEVYNADFQQAVANTNLNPGSKTSIQLYFIVMVGFLNAVSSGFDGSLMGGINAMPQYLDFFHYKSTGASTGIVFMI</sequence>
<evidence type="ECO:0000256" key="1">
    <source>
        <dbReference type="SAM" id="MobiDB-lite"/>
    </source>
</evidence>